<accession>A0A1G7TG84</accession>
<evidence type="ECO:0000256" key="3">
    <source>
        <dbReference type="ARBA" id="ARBA00022692"/>
    </source>
</evidence>
<keyword evidence="5 6" id="KW-0472">Membrane</keyword>
<evidence type="ECO:0000313" key="7">
    <source>
        <dbReference type="EMBL" id="SDG33560.1"/>
    </source>
</evidence>
<keyword evidence="2" id="KW-1003">Cell membrane</keyword>
<feature type="transmembrane region" description="Helical" evidence="6">
    <location>
        <begin position="30"/>
        <end position="51"/>
    </location>
</feature>
<dbReference type="CDD" id="cd06581">
    <property type="entry name" value="TM_PBP1_LivM_like"/>
    <property type="match status" value="1"/>
</dbReference>
<keyword evidence="3 6" id="KW-0812">Transmembrane</keyword>
<feature type="transmembrane region" description="Helical" evidence="6">
    <location>
        <begin position="212"/>
        <end position="235"/>
    </location>
</feature>
<evidence type="ECO:0000256" key="2">
    <source>
        <dbReference type="ARBA" id="ARBA00022475"/>
    </source>
</evidence>
<protein>
    <submittedName>
        <fullName evidence="7">Branched-chain amino acid transport system permease protein</fullName>
    </submittedName>
</protein>
<comment type="subcellular location">
    <subcellularLocation>
        <location evidence="1">Cell membrane</location>
        <topology evidence="1">Multi-pass membrane protein</topology>
    </subcellularLocation>
</comment>
<evidence type="ECO:0000256" key="6">
    <source>
        <dbReference type="SAM" id="Phobius"/>
    </source>
</evidence>
<sequence>MTRRIIGQALMGIIIAVMIIVPFFVQDEQWVNLVSLILIWALFAIGFDLVFGVTGMLSFGHAALFGAGGYALTILTLSYGVGFIPGLFAAAIVGAVLAYLMGLFALRVSGLFFALLTLALAQMMYILASNKLRAITGGLDGIPGVPRPDLFGINFYDNHNYYGFIVAVFLIGLALMALLRGSPFGRALRAVQANDVRAAQLGYNVHSLRQSAFIVSGAYAGVAGALLASLIFYISPQMLHWSTSGDVLIMTVLGGKGTLLGPILGVALFELLKEELSQITQYWYGILGLVFIFATIFLRNGIAGMFQGDQDEGDMQ</sequence>
<dbReference type="PANTHER" id="PTHR30482">
    <property type="entry name" value="HIGH-AFFINITY BRANCHED-CHAIN AMINO ACID TRANSPORT SYSTEM PERMEASE"/>
    <property type="match status" value="1"/>
</dbReference>
<feature type="transmembrane region" description="Helical" evidence="6">
    <location>
        <begin position="281"/>
        <end position="298"/>
    </location>
</feature>
<dbReference type="AlphaFoldDB" id="A0A1G7TG84"/>
<feature type="transmembrane region" description="Helical" evidence="6">
    <location>
        <begin position="5"/>
        <end position="24"/>
    </location>
</feature>
<dbReference type="InterPro" id="IPR001851">
    <property type="entry name" value="ABC_transp_permease"/>
</dbReference>
<dbReference type="GO" id="GO:0005886">
    <property type="term" value="C:plasma membrane"/>
    <property type="evidence" value="ECO:0007669"/>
    <property type="project" value="UniProtKB-SubCell"/>
</dbReference>
<dbReference type="Proteomes" id="UP000182284">
    <property type="component" value="Unassembled WGS sequence"/>
</dbReference>
<dbReference type="GO" id="GO:0015658">
    <property type="term" value="F:branched-chain amino acid transmembrane transporter activity"/>
    <property type="evidence" value="ECO:0007669"/>
    <property type="project" value="InterPro"/>
</dbReference>
<evidence type="ECO:0000256" key="5">
    <source>
        <dbReference type="ARBA" id="ARBA00023136"/>
    </source>
</evidence>
<feature type="transmembrane region" description="Helical" evidence="6">
    <location>
        <begin position="247"/>
        <end position="269"/>
    </location>
</feature>
<evidence type="ECO:0000313" key="8">
    <source>
        <dbReference type="Proteomes" id="UP000182284"/>
    </source>
</evidence>
<name>A0A1G7TG84_9RHOB</name>
<feature type="transmembrane region" description="Helical" evidence="6">
    <location>
        <begin position="161"/>
        <end position="179"/>
    </location>
</feature>
<evidence type="ECO:0000256" key="4">
    <source>
        <dbReference type="ARBA" id="ARBA00022989"/>
    </source>
</evidence>
<keyword evidence="4 6" id="KW-1133">Transmembrane helix</keyword>
<reference evidence="7 8" key="1">
    <citation type="submission" date="2016-10" db="EMBL/GenBank/DDBJ databases">
        <authorList>
            <person name="de Groot N.N."/>
        </authorList>
    </citation>
    <scope>NUCLEOTIDE SEQUENCE [LARGE SCALE GENOMIC DNA]</scope>
    <source>
        <strain evidence="7 8">DSM 27375</strain>
    </source>
</reference>
<dbReference type="InterPro" id="IPR043428">
    <property type="entry name" value="LivM-like"/>
</dbReference>
<dbReference type="PANTHER" id="PTHR30482:SF17">
    <property type="entry name" value="ABC TRANSPORTER ATP-BINDING PROTEIN"/>
    <property type="match status" value="1"/>
</dbReference>
<organism evidence="7 8">
    <name type="scientific">Celeribacter baekdonensis</name>
    <dbReference type="NCBI Taxonomy" id="875171"/>
    <lineage>
        <taxon>Bacteria</taxon>
        <taxon>Pseudomonadati</taxon>
        <taxon>Pseudomonadota</taxon>
        <taxon>Alphaproteobacteria</taxon>
        <taxon>Rhodobacterales</taxon>
        <taxon>Roseobacteraceae</taxon>
        <taxon>Celeribacter</taxon>
    </lineage>
</organism>
<dbReference type="EMBL" id="FNBL01000017">
    <property type="protein sequence ID" value="SDG33560.1"/>
    <property type="molecule type" value="Genomic_DNA"/>
</dbReference>
<dbReference type="Pfam" id="PF02653">
    <property type="entry name" value="BPD_transp_2"/>
    <property type="match status" value="1"/>
</dbReference>
<evidence type="ECO:0000256" key="1">
    <source>
        <dbReference type="ARBA" id="ARBA00004651"/>
    </source>
</evidence>
<gene>
    <name evidence="7" type="ORF">SAMN04488117_11723</name>
</gene>
<feature type="transmembrane region" description="Helical" evidence="6">
    <location>
        <begin position="111"/>
        <end position="128"/>
    </location>
</feature>
<proteinExistence type="predicted"/>